<dbReference type="EMBL" id="JACATZ010000001">
    <property type="protein sequence ID" value="NWJ45627.1"/>
    <property type="molecule type" value="Genomic_DNA"/>
</dbReference>
<gene>
    <name evidence="3" type="ORF">HXX08_07090</name>
    <name evidence="4" type="ORF">OZ401_000764</name>
</gene>
<dbReference type="SUPFAM" id="SSF56801">
    <property type="entry name" value="Acetyl-CoA synthetase-like"/>
    <property type="match status" value="1"/>
</dbReference>
<dbReference type="InterPro" id="IPR000873">
    <property type="entry name" value="AMP-dep_synth/lig_dom"/>
</dbReference>
<dbReference type="InterPro" id="IPR042099">
    <property type="entry name" value="ANL_N_sf"/>
</dbReference>
<dbReference type="Pfam" id="PF13193">
    <property type="entry name" value="AMP-binding_C"/>
    <property type="match status" value="1"/>
</dbReference>
<dbReference type="Proteomes" id="UP001431572">
    <property type="component" value="Chromosome 1"/>
</dbReference>
<feature type="domain" description="AMP-dependent synthetase/ligase" evidence="1">
    <location>
        <begin position="14"/>
        <end position="372"/>
    </location>
</feature>
<dbReference type="PANTHER" id="PTHR24096">
    <property type="entry name" value="LONG-CHAIN-FATTY-ACID--COA LIGASE"/>
    <property type="match status" value="1"/>
</dbReference>
<evidence type="ECO:0000313" key="4">
    <source>
        <dbReference type="EMBL" id="WJW67498.1"/>
    </source>
</evidence>
<keyword evidence="6" id="KW-1185">Reference proteome</keyword>
<evidence type="ECO:0000259" key="2">
    <source>
        <dbReference type="Pfam" id="PF13193"/>
    </source>
</evidence>
<reference evidence="4" key="2">
    <citation type="journal article" date="2024" name="Nature">
        <title>Anoxygenic phototroph of the Chloroflexota uses a type I reaction centre.</title>
        <authorList>
            <person name="Tsuji J.M."/>
            <person name="Shaw N.A."/>
            <person name="Nagashima S."/>
            <person name="Venkiteswaran J.J."/>
            <person name="Schiff S.L."/>
            <person name="Watanabe T."/>
            <person name="Fukui M."/>
            <person name="Hanada S."/>
            <person name="Tank M."/>
            <person name="Neufeld J.D."/>
        </authorList>
    </citation>
    <scope>NUCLEOTIDE SEQUENCE</scope>
    <source>
        <strain evidence="4">L227-S17</strain>
    </source>
</reference>
<dbReference type="GO" id="GO:0016405">
    <property type="term" value="F:CoA-ligase activity"/>
    <property type="evidence" value="ECO:0007669"/>
    <property type="project" value="TreeGrafter"/>
</dbReference>
<dbReference type="Gene3D" id="3.40.50.12780">
    <property type="entry name" value="N-terminal domain of ligase-like"/>
    <property type="match status" value="1"/>
</dbReference>
<dbReference type="Pfam" id="PF00501">
    <property type="entry name" value="AMP-binding"/>
    <property type="match status" value="1"/>
</dbReference>
<dbReference type="InterPro" id="IPR025110">
    <property type="entry name" value="AMP-bd_C"/>
</dbReference>
<evidence type="ECO:0000313" key="6">
    <source>
        <dbReference type="Proteomes" id="UP001431572"/>
    </source>
</evidence>
<dbReference type="EMBL" id="CP128399">
    <property type="protein sequence ID" value="WJW67498.1"/>
    <property type="molecule type" value="Genomic_DNA"/>
</dbReference>
<dbReference type="Proteomes" id="UP000521676">
    <property type="component" value="Unassembled WGS sequence"/>
</dbReference>
<evidence type="ECO:0000313" key="3">
    <source>
        <dbReference type="EMBL" id="NWJ45627.1"/>
    </source>
</evidence>
<feature type="domain" description="AMP-binding enzyme C-terminal" evidence="2">
    <location>
        <begin position="424"/>
        <end position="499"/>
    </location>
</feature>
<dbReference type="AlphaFoldDB" id="A0A8T7LXM4"/>
<dbReference type="InterPro" id="IPR045851">
    <property type="entry name" value="AMP-bd_C_sf"/>
</dbReference>
<dbReference type="PROSITE" id="PS00455">
    <property type="entry name" value="AMP_BINDING"/>
    <property type="match status" value="1"/>
</dbReference>
<name>A0A8T7LXM4_9CHLR</name>
<sequence length="512" mass="57602">MQEARFEMNLGMMLRRNARHYPNKLAIVVGQDRLSYREFNQRVNRAANAMLAMGLNKGDKVAMLLPNSLEMLDLFWACAKAGTVIVPLNPMVKGKDMVRLLQDCEARALYFAPDYTAEVEEMKLELSLINPERFVSIGGDNDYVKYNKLVANASDSEPEVELSEYDHYNIMYSSGTTGLPKGIVHSHRTRVMYAFLWGMEYGVTFDSVVLSAGNLVFNGTLAFMFPAICAGATYVVLPKFSAEITLNVIQNERVSQTMLVPVQVIQLLESPLFDKTDLRSLKVLMTLGSPLAVERKRELEAKLPGVLYELYGLTEGFLTTLRPQDVMRKPGSVGPAMPFNEFMIMDEDMQPLKLGEVGEIVGRGPTLMPGYYNNPNASTDALYQGKWMRTGDLGYQDEEGFIYLVDRKKDMIKSGGISVYPKDIEEVVATHPLVSEVAVFGVPHPKWDEVPIAQIILKAGAQIGEEEMLNWINEHVHAKFQRLHGLTFVESFPRNAAGKTLKRVMREAYWQK</sequence>
<reference evidence="3 5" key="1">
    <citation type="submission" date="2020-06" db="EMBL/GenBank/DDBJ databases">
        <title>Anoxygenic phototrophic Chloroflexota member uses a Type I reaction center.</title>
        <authorList>
            <person name="Tsuji J.M."/>
            <person name="Shaw N.A."/>
            <person name="Nagashima S."/>
            <person name="Venkiteswaran J."/>
            <person name="Schiff S.L."/>
            <person name="Hanada S."/>
            <person name="Tank M."/>
            <person name="Neufeld J.D."/>
        </authorList>
    </citation>
    <scope>NUCLEOTIDE SEQUENCE [LARGE SCALE GENOMIC DNA]</scope>
    <source>
        <strain evidence="3">L227-S17</strain>
    </source>
</reference>
<evidence type="ECO:0000259" key="1">
    <source>
        <dbReference type="Pfam" id="PF00501"/>
    </source>
</evidence>
<dbReference type="InterPro" id="IPR020845">
    <property type="entry name" value="AMP-binding_CS"/>
</dbReference>
<dbReference type="PANTHER" id="PTHR24096:SF267">
    <property type="entry name" value="MALONATE--COA LIGASE ACSF3, MITOCHONDRIAL"/>
    <property type="match status" value="1"/>
</dbReference>
<organism evidence="3 5">
    <name type="scientific">Candidatus Chlorohelix allophototropha</name>
    <dbReference type="NCBI Taxonomy" id="3003348"/>
    <lineage>
        <taxon>Bacteria</taxon>
        <taxon>Bacillati</taxon>
        <taxon>Chloroflexota</taxon>
        <taxon>Chloroflexia</taxon>
        <taxon>Candidatus Chloroheliales</taxon>
        <taxon>Candidatus Chloroheliaceae</taxon>
        <taxon>Candidatus Chlorohelix</taxon>
    </lineage>
</organism>
<evidence type="ECO:0000313" key="5">
    <source>
        <dbReference type="Proteomes" id="UP000521676"/>
    </source>
</evidence>
<accession>A0A8T7LXM4</accession>
<protein>
    <submittedName>
        <fullName evidence="3">AMP-binding protein</fullName>
    </submittedName>
</protein>
<dbReference type="Gene3D" id="3.30.300.30">
    <property type="match status" value="1"/>
</dbReference>
<dbReference type="RefSeq" id="WP_341469392.1">
    <property type="nucleotide sequence ID" value="NZ_CP128399.1"/>
</dbReference>
<proteinExistence type="predicted"/>